<dbReference type="STRING" id="7260.B4N906"/>
<dbReference type="OrthoDB" id="6613664at2759"/>
<dbReference type="InterPro" id="IPR031936">
    <property type="entry name" value="DUF4771"/>
</dbReference>
<keyword evidence="5" id="KW-1185">Reference proteome</keyword>
<evidence type="ECO:0008006" key="6">
    <source>
        <dbReference type="Google" id="ProtNLM"/>
    </source>
</evidence>
<evidence type="ECO:0000259" key="2">
    <source>
        <dbReference type="Pfam" id="PF15994"/>
    </source>
</evidence>
<dbReference type="Proteomes" id="UP000007798">
    <property type="component" value="Unassembled WGS sequence"/>
</dbReference>
<dbReference type="HOGENOM" id="CLU_013875_0_0_1"/>
<dbReference type="EMBL" id="CH964232">
    <property type="protein sequence ID" value="EDW80511.1"/>
    <property type="molecule type" value="Genomic_DNA"/>
</dbReference>
<protein>
    <recommendedName>
        <fullName evidence="6">DUF4770 domain-containing protein</fullName>
    </recommendedName>
</protein>
<accession>B4N906</accession>
<evidence type="ECO:0000259" key="3">
    <source>
        <dbReference type="Pfam" id="PF15995"/>
    </source>
</evidence>
<evidence type="ECO:0000313" key="4">
    <source>
        <dbReference type="EMBL" id="EDW80511.1"/>
    </source>
</evidence>
<dbReference type="InterPro" id="IPR031935">
    <property type="entry name" value="DUF4770"/>
</dbReference>
<dbReference type="OMA" id="FWPAGER"/>
<proteinExistence type="predicted"/>
<name>B4N906_DROWI</name>
<dbReference type="Pfam" id="PF15995">
    <property type="entry name" value="DUF4771"/>
    <property type="match status" value="1"/>
</dbReference>
<reference evidence="4 5" key="1">
    <citation type="journal article" date="2007" name="Nature">
        <title>Evolution of genes and genomes on the Drosophila phylogeny.</title>
        <authorList>
            <consortium name="Drosophila 12 Genomes Consortium"/>
            <person name="Clark A.G."/>
            <person name="Eisen M.B."/>
            <person name="Smith D.R."/>
            <person name="Bergman C.M."/>
            <person name="Oliver B."/>
            <person name="Markow T.A."/>
            <person name="Kaufman T.C."/>
            <person name="Kellis M."/>
            <person name="Gelbart W."/>
            <person name="Iyer V.N."/>
            <person name="Pollard D.A."/>
            <person name="Sackton T.B."/>
            <person name="Larracuente A.M."/>
            <person name="Singh N.D."/>
            <person name="Abad J.P."/>
            <person name="Abt D.N."/>
            <person name="Adryan B."/>
            <person name="Aguade M."/>
            <person name="Akashi H."/>
            <person name="Anderson W.W."/>
            <person name="Aquadro C.F."/>
            <person name="Ardell D.H."/>
            <person name="Arguello R."/>
            <person name="Artieri C.G."/>
            <person name="Barbash D.A."/>
            <person name="Barker D."/>
            <person name="Barsanti P."/>
            <person name="Batterham P."/>
            <person name="Batzoglou S."/>
            <person name="Begun D."/>
            <person name="Bhutkar A."/>
            <person name="Blanco E."/>
            <person name="Bosak S.A."/>
            <person name="Bradley R.K."/>
            <person name="Brand A.D."/>
            <person name="Brent M.R."/>
            <person name="Brooks A.N."/>
            <person name="Brown R.H."/>
            <person name="Butlin R.K."/>
            <person name="Caggese C."/>
            <person name="Calvi B.R."/>
            <person name="Bernardo de Carvalho A."/>
            <person name="Caspi A."/>
            <person name="Castrezana S."/>
            <person name="Celniker S.E."/>
            <person name="Chang J.L."/>
            <person name="Chapple C."/>
            <person name="Chatterji S."/>
            <person name="Chinwalla A."/>
            <person name="Civetta A."/>
            <person name="Clifton S.W."/>
            <person name="Comeron J.M."/>
            <person name="Costello J.C."/>
            <person name="Coyne J.A."/>
            <person name="Daub J."/>
            <person name="David R.G."/>
            <person name="Delcher A.L."/>
            <person name="Delehaunty K."/>
            <person name="Do C.B."/>
            <person name="Ebling H."/>
            <person name="Edwards K."/>
            <person name="Eickbush T."/>
            <person name="Evans J.D."/>
            <person name="Filipski A."/>
            <person name="Findeiss S."/>
            <person name="Freyhult E."/>
            <person name="Fulton L."/>
            <person name="Fulton R."/>
            <person name="Garcia A.C."/>
            <person name="Gardiner A."/>
            <person name="Garfield D.A."/>
            <person name="Garvin B.E."/>
            <person name="Gibson G."/>
            <person name="Gilbert D."/>
            <person name="Gnerre S."/>
            <person name="Godfrey J."/>
            <person name="Good R."/>
            <person name="Gotea V."/>
            <person name="Gravely B."/>
            <person name="Greenberg A.J."/>
            <person name="Griffiths-Jones S."/>
            <person name="Gross S."/>
            <person name="Guigo R."/>
            <person name="Gustafson E.A."/>
            <person name="Haerty W."/>
            <person name="Hahn M.W."/>
            <person name="Halligan D.L."/>
            <person name="Halpern A.L."/>
            <person name="Halter G.M."/>
            <person name="Han M.V."/>
            <person name="Heger A."/>
            <person name="Hillier L."/>
            <person name="Hinrichs A.S."/>
            <person name="Holmes I."/>
            <person name="Hoskins R.A."/>
            <person name="Hubisz M.J."/>
            <person name="Hultmark D."/>
            <person name="Huntley M.A."/>
            <person name="Jaffe D.B."/>
            <person name="Jagadeeshan S."/>
            <person name="Jeck W.R."/>
            <person name="Johnson J."/>
            <person name="Jones C.D."/>
            <person name="Jordan W.C."/>
            <person name="Karpen G.H."/>
            <person name="Kataoka E."/>
            <person name="Keightley P.D."/>
            <person name="Kheradpour P."/>
            <person name="Kirkness E.F."/>
            <person name="Koerich L.B."/>
            <person name="Kristiansen K."/>
            <person name="Kudrna D."/>
            <person name="Kulathinal R.J."/>
            <person name="Kumar S."/>
            <person name="Kwok R."/>
            <person name="Lander E."/>
            <person name="Langley C.H."/>
            <person name="Lapoint R."/>
            <person name="Lazzaro B.P."/>
            <person name="Lee S.J."/>
            <person name="Levesque L."/>
            <person name="Li R."/>
            <person name="Lin C.F."/>
            <person name="Lin M.F."/>
            <person name="Lindblad-Toh K."/>
            <person name="Llopart A."/>
            <person name="Long M."/>
            <person name="Low L."/>
            <person name="Lozovsky E."/>
            <person name="Lu J."/>
            <person name="Luo M."/>
            <person name="Machado C.A."/>
            <person name="Makalowski W."/>
            <person name="Marzo M."/>
            <person name="Matsuda M."/>
            <person name="Matzkin L."/>
            <person name="McAllister B."/>
            <person name="McBride C.S."/>
            <person name="McKernan B."/>
            <person name="McKernan K."/>
            <person name="Mendez-Lago M."/>
            <person name="Minx P."/>
            <person name="Mollenhauer M.U."/>
            <person name="Montooth K."/>
            <person name="Mount S.M."/>
            <person name="Mu X."/>
            <person name="Myers E."/>
            <person name="Negre B."/>
            <person name="Newfeld S."/>
            <person name="Nielsen R."/>
            <person name="Noor M.A."/>
            <person name="O'Grady P."/>
            <person name="Pachter L."/>
            <person name="Papaceit M."/>
            <person name="Parisi M.J."/>
            <person name="Parisi M."/>
            <person name="Parts L."/>
            <person name="Pedersen J.S."/>
            <person name="Pesole G."/>
            <person name="Phillippy A.M."/>
            <person name="Ponting C.P."/>
            <person name="Pop M."/>
            <person name="Porcelli D."/>
            <person name="Powell J.R."/>
            <person name="Prohaska S."/>
            <person name="Pruitt K."/>
            <person name="Puig M."/>
            <person name="Quesneville H."/>
            <person name="Ram K.R."/>
            <person name="Rand D."/>
            <person name="Rasmussen M.D."/>
            <person name="Reed L.K."/>
            <person name="Reenan R."/>
            <person name="Reily A."/>
            <person name="Remington K.A."/>
            <person name="Rieger T.T."/>
            <person name="Ritchie M.G."/>
            <person name="Robin C."/>
            <person name="Rogers Y.H."/>
            <person name="Rohde C."/>
            <person name="Rozas J."/>
            <person name="Rubenfield M.J."/>
            <person name="Ruiz A."/>
            <person name="Russo S."/>
            <person name="Salzberg S.L."/>
            <person name="Sanchez-Gracia A."/>
            <person name="Saranga D.J."/>
            <person name="Sato H."/>
            <person name="Schaeffer S.W."/>
            <person name="Schatz M.C."/>
            <person name="Schlenke T."/>
            <person name="Schwartz R."/>
            <person name="Segarra C."/>
            <person name="Singh R.S."/>
            <person name="Sirot L."/>
            <person name="Sirota M."/>
            <person name="Sisneros N.B."/>
            <person name="Smith C.D."/>
            <person name="Smith T.F."/>
            <person name="Spieth J."/>
            <person name="Stage D.E."/>
            <person name="Stark A."/>
            <person name="Stephan W."/>
            <person name="Strausberg R.L."/>
            <person name="Strempel S."/>
            <person name="Sturgill D."/>
            <person name="Sutton G."/>
            <person name="Sutton G.G."/>
            <person name="Tao W."/>
            <person name="Teichmann S."/>
            <person name="Tobari Y.N."/>
            <person name="Tomimura Y."/>
            <person name="Tsolas J.M."/>
            <person name="Valente V.L."/>
            <person name="Venter E."/>
            <person name="Venter J.C."/>
            <person name="Vicario S."/>
            <person name="Vieira F.G."/>
            <person name="Vilella A.J."/>
            <person name="Villasante A."/>
            <person name="Walenz B."/>
            <person name="Wang J."/>
            <person name="Wasserman M."/>
            <person name="Watts T."/>
            <person name="Wilson D."/>
            <person name="Wilson R.K."/>
            <person name="Wing R.A."/>
            <person name="Wolfner M.F."/>
            <person name="Wong A."/>
            <person name="Wong G.K."/>
            <person name="Wu C.I."/>
            <person name="Wu G."/>
            <person name="Yamamoto D."/>
            <person name="Yang H.P."/>
            <person name="Yang S.P."/>
            <person name="Yorke J.A."/>
            <person name="Yoshida K."/>
            <person name="Zdobnov E."/>
            <person name="Zhang P."/>
            <person name="Zhang Y."/>
            <person name="Zimin A.V."/>
            <person name="Baldwin J."/>
            <person name="Abdouelleil A."/>
            <person name="Abdulkadir J."/>
            <person name="Abebe A."/>
            <person name="Abera B."/>
            <person name="Abreu J."/>
            <person name="Acer S.C."/>
            <person name="Aftuck L."/>
            <person name="Alexander A."/>
            <person name="An P."/>
            <person name="Anderson E."/>
            <person name="Anderson S."/>
            <person name="Arachi H."/>
            <person name="Azer M."/>
            <person name="Bachantsang P."/>
            <person name="Barry A."/>
            <person name="Bayul T."/>
            <person name="Berlin A."/>
            <person name="Bessette D."/>
            <person name="Bloom T."/>
            <person name="Blye J."/>
            <person name="Boguslavskiy L."/>
            <person name="Bonnet C."/>
            <person name="Boukhgalter B."/>
            <person name="Bourzgui I."/>
            <person name="Brown A."/>
            <person name="Cahill P."/>
            <person name="Channer S."/>
            <person name="Cheshatsang Y."/>
            <person name="Chuda L."/>
            <person name="Citroen M."/>
            <person name="Collymore A."/>
            <person name="Cooke P."/>
            <person name="Costello M."/>
            <person name="D'Aco K."/>
            <person name="Daza R."/>
            <person name="De Haan G."/>
            <person name="DeGray S."/>
            <person name="DeMaso C."/>
            <person name="Dhargay N."/>
            <person name="Dooley K."/>
            <person name="Dooley E."/>
            <person name="Doricent M."/>
            <person name="Dorje P."/>
            <person name="Dorjee K."/>
            <person name="Dupes A."/>
            <person name="Elong R."/>
            <person name="Falk J."/>
            <person name="Farina A."/>
            <person name="Faro S."/>
            <person name="Ferguson D."/>
            <person name="Fisher S."/>
            <person name="Foley C.D."/>
            <person name="Franke A."/>
            <person name="Friedrich D."/>
            <person name="Gadbois L."/>
            <person name="Gearin G."/>
            <person name="Gearin C.R."/>
            <person name="Giannoukos G."/>
            <person name="Goode T."/>
            <person name="Graham J."/>
            <person name="Grandbois E."/>
            <person name="Grewal S."/>
            <person name="Gyaltsen K."/>
            <person name="Hafez N."/>
            <person name="Hagos B."/>
            <person name="Hall J."/>
            <person name="Henson C."/>
            <person name="Hollinger A."/>
            <person name="Honan T."/>
            <person name="Huard M.D."/>
            <person name="Hughes L."/>
            <person name="Hurhula B."/>
            <person name="Husby M.E."/>
            <person name="Kamat A."/>
            <person name="Kanga B."/>
            <person name="Kashin S."/>
            <person name="Khazanovich D."/>
            <person name="Kisner P."/>
            <person name="Lance K."/>
            <person name="Lara M."/>
            <person name="Lee W."/>
            <person name="Lennon N."/>
            <person name="Letendre F."/>
            <person name="LeVine R."/>
            <person name="Lipovsky A."/>
            <person name="Liu X."/>
            <person name="Liu J."/>
            <person name="Liu S."/>
            <person name="Lokyitsang T."/>
            <person name="Lokyitsang Y."/>
            <person name="Lubonja R."/>
            <person name="Lui A."/>
            <person name="MacDonald P."/>
            <person name="Magnisalis V."/>
            <person name="Maru K."/>
            <person name="Matthews C."/>
            <person name="McCusker W."/>
            <person name="McDonough S."/>
            <person name="Mehta T."/>
            <person name="Meldrim J."/>
            <person name="Meneus L."/>
            <person name="Mihai O."/>
            <person name="Mihalev A."/>
            <person name="Mihova T."/>
            <person name="Mittelman R."/>
            <person name="Mlenga V."/>
            <person name="Montmayeur A."/>
            <person name="Mulrain L."/>
            <person name="Navidi A."/>
            <person name="Naylor J."/>
            <person name="Negash T."/>
            <person name="Nguyen T."/>
            <person name="Nguyen N."/>
            <person name="Nicol R."/>
            <person name="Norbu C."/>
            <person name="Norbu N."/>
            <person name="Novod N."/>
            <person name="O'Neill B."/>
            <person name="Osman S."/>
            <person name="Markiewicz E."/>
            <person name="Oyono O.L."/>
            <person name="Patti C."/>
            <person name="Phunkhang P."/>
            <person name="Pierre F."/>
            <person name="Priest M."/>
            <person name="Raghuraman S."/>
            <person name="Rege F."/>
            <person name="Reyes R."/>
            <person name="Rise C."/>
            <person name="Rogov P."/>
            <person name="Ross K."/>
            <person name="Ryan E."/>
            <person name="Settipalli S."/>
            <person name="Shea T."/>
            <person name="Sherpa N."/>
            <person name="Shi L."/>
            <person name="Shih D."/>
            <person name="Sparrow T."/>
            <person name="Spaulding J."/>
            <person name="Stalker J."/>
            <person name="Stange-Thomann N."/>
            <person name="Stavropoulos S."/>
            <person name="Stone C."/>
            <person name="Strader C."/>
            <person name="Tesfaye S."/>
            <person name="Thomson T."/>
            <person name="Thoulutsang Y."/>
            <person name="Thoulutsang D."/>
            <person name="Topham K."/>
            <person name="Topping I."/>
            <person name="Tsamla T."/>
            <person name="Vassiliev H."/>
            <person name="Vo A."/>
            <person name="Wangchuk T."/>
            <person name="Wangdi T."/>
            <person name="Weiand M."/>
            <person name="Wilkinson J."/>
            <person name="Wilson A."/>
            <person name="Yadav S."/>
            <person name="Young G."/>
            <person name="Yu Q."/>
            <person name="Zembek L."/>
            <person name="Zhong D."/>
            <person name="Zimmer A."/>
            <person name="Zwirko Z."/>
            <person name="Jaffe D.B."/>
            <person name="Alvarez P."/>
            <person name="Brockman W."/>
            <person name="Butler J."/>
            <person name="Chin C."/>
            <person name="Gnerre S."/>
            <person name="Grabherr M."/>
            <person name="Kleber M."/>
            <person name="Mauceli E."/>
            <person name="MacCallum I."/>
        </authorList>
    </citation>
    <scope>NUCLEOTIDE SEQUENCE [LARGE SCALE GENOMIC DNA]</scope>
    <source>
        <strain evidence="5">Tucson 14030-0811.24</strain>
    </source>
</reference>
<evidence type="ECO:0000256" key="1">
    <source>
        <dbReference type="SAM" id="Coils"/>
    </source>
</evidence>
<feature type="coiled-coil region" evidence="1">
    <location>
        <begin position="266"/>
        <end position="293"/>
    </location>
</feature>
<dbReference type="Pfam" id="PF15994">
    <property type="entry name" value="DUF4770"/>
    <property type="match status" value="1"/>
</dbReference>
<gene>
    <name evidence="4" type="primary">Dwil\GK11529</name>
    <name evidence="4" type="ORF">Dwil_GK11529</name>
</gene>
<dbReference type="eggNOG" id="ENOG502SCTQ">
    <property type="taxonomic scope" value="Eukaryota"/>
</dbReference>
<organism evidence="4 5">
    <name type="scientific">Drosophila willistoni</name>
    <name type="common">Fruit fly</name>
    <dbReference type="NCBI Taxonomy" id="7260"/>
    <lineage>
        <taxon>Eukaryota</taxon>
        <taxon>Metazoa</taxon>
        <taxon>Ecdysozoa</taxon>
        <taxon>Arthropoda</taxon>
        <taxon>Hexapoda</taxon>
        <taxon>Insecta</taxon>
        <taxon>Pterygota</taxon>
        <taxon>Neoptera</taxon>
        <taxon>Endopterygota</taxon>
        <taxon>Diptera</taxon>
        <taxon>Brachycera</taxon>
        <taxon>Muscomorpha</taxon>
        <taxon>Ephydroidea</taxon>
        <taxon>Drosophilidae</taxon>
        <taxon>Drosophila</taxon>
        <taxon>Sophophora</taxon>
    </lineage>
</organism>
<dbReference type="InParanoid" id="B4N906"/>
<feature type="domain" description="DUF4770" evidence="2">
    <location>
        <begin position="30"/>
        <end position="200"/>
    </location>
</feature>
<sequence>MSQIDALSGLTNALRDDGEQGSTYRVHTCLVQLGITPLINQMSLKKLINMSRGSDLAFLYFLWEGFYKCNRTEYTYNEQVLMSSVMHLDLDMTLYELDRILPAGHLSHKSQARLDKKKRLMLRQTETRPPVKRHGVKTNTLPYFWKHPRPKQIRTTKLSKKNDISVNFPFWRCGEKPNYKFNSAHPWFASYPLSPMKGEIYRMLTTLLQDWHRNCGMHQITDSDKKRLCTTHREALKQEQLIRDELTVKAHKNFLELIDVTARENRERKKRIIDQLNKDVEEYTQRWEKLKVMQYTDAMLVKDCKLCEYSMVKTEAQDSKFKCLIGMDDYDPIAHLKIKATSPVSEIKNIEAQSRCKGGQEKRCDDLSRADDAAKADCPVYLLGSVKKTSTRPRCVKFCKSLEPADQVTQLSTSSRYFRSQQLHQPYVFNYHQTFHQCCAPLEPIQVIHRQALSSLKAPSEPALSSTEGGCTCREPNECTRASVVEAIVQCAEAMWQNAVKTFDKACTISLEQPITYKKDTNDVQLTYNRTYYDANDENLMETMLRDGMAILRKDPRFVFAGFPDSHKIIMLLEWIKRRYGKTYSQAEIEATMKYAGLAFRAVRKLQRAPPSVNLKPYQSQKTTYVNRGKIDKMANELKTSYNRALNEKLMHHTAFCWSFMGAQFWKGGYGINNFYAYLPARNDDVLRVRPWNGQKRNMIDARRAREMRAA</sequence>
<dbReference type="PANTHER" id="PTHR41967">
    <property type="entry name" value="FI19406P1-RELATED"/>
    <property type="match status" value="1"/>
</dbReference>
<evidence type="ECO:0000313" key="5">
    <source>
        <dbReference type="Proteomes" id="UP000007798"/>
    </source>
</evidence>
<feature type="domain" description="DUF4771" evidence="3">
    <location>
        <begin position="531"/>
        <end position="686"/>
    </location>
</feature>
<dbReference type="KEGG" id="dwi:6647240"/>
<dbReference type="AlphaFoldDB" id="B4N906"/>
<keyword evidence="1" id="KW-0175">Coiled coil</keyword>
<dbReference type="PhylomeDB" id="B4N906"/>
<dbReference type="PANTHER" id="PTHR41967:SF6">
    <property type="entry name" value="FI19406P1-RELATED"/>
    <property type="match status" value="1"/>
</dbReference>